<sequence length="642" mass="72369">MDSTSSTGPNSGDLLRRRILSWSKEKSEPASVQVHVDGKILHLHEAPLVSKSGFFRKALSSSPEIEIPNTFPGGLQAFEMAMLFIYGASLPLNPFNVLALRCAAGFLEMTEDYSAGNLCEQSDLYLNQVVLQSWDDTLVVLQKCRALLSWSEELLVTSRCIESLAFMVCMEILDPEREPECPLLNLRAMAGRPWCCEAVREIAEQHSWVNEIIALPFDFFGRIIRSLRKQGVKEKHVSPLVVFYANKWVLSKKTHEYWESNGISAHTKVTEILRGLIGLLPPGEKSCRVIPIGFYFAMISRCISLGLSDECMESLEEKASSLLPLARAEDFLLPASGVELKVMERIFSLHEASKNCGYSMMNTESRVAELWDRYLSSIAVNSEIGVERFVELIEKVPMADRETHDHLYAAMSAFLQEHSNLSSEEKAVLCRYLNCQKLSQPVCIQAVQNELMPLRLIVKALSVQQLHTHQAFKDFSESFRYSQFVDFSGSLPSSKSQALLNQYLESPYQLTTEEEDNGGIGLAFKGLPIKKTPVLSKKEYESASFRIQILEEELMTLKTSLKQKGSDRNDSRMRRMRARHVNSCVGSIVWASQMKYVDRLLSKLRRMRMFGKGKNKIRQVSSGVEGSSVDCKSKTLKGGYVC</sequence>
<name>A0AAP0B1Q7_9ASPA</name>
<reference evidence="6 7" key="1">
    <citation type="journal article" date="2022" name="Nat. Plants">
        <title>Genomes of leafy and leafless Platanthera orchids illuminate the evolution of mycoheterotrophy.</title>
        <authorList>
            <person name="Li M.H."/>
            <person name="Liu K.W."/>
            <person name="Li Z."/>
            <person name="Lu H.C."/>
            <person name="Ye Q.L."/>
            <person name="Zhang D."/>
            <person name="Wang J.Y."/>
            <person name="Li Y.F."/>
            <person name="Zhong Z.M."/>
            <person name="Liu X."/>
            <person name="Yu X."/>
            <person name="Liu D.K."/>
            <person name="Tu X.D."/>
            <person name="Liu B."/>
            <person name="Hao Y."/>
            <person name="Liao X.Y."/>
            <person name="Jiang Y.T."/>
            <person name="Sun W.H."/>
            <person name="Chen J."/>
            <person name="Chen Y.Q."/>
            <person name="Ai Y."/>
            <person name="Zhai J.W."/>
            <person name="Wu S.S."/>
            <person name="Zhou Z."/>
            <person name="Hsiao Y.Y."/>
            <person name="Wu W.L."/>
            <person name="Chen Y.Y."/>
            <person name="Lin Y.F."/>
            <person name="Hsu J.L."/>
            <person name="Li C.Y."/>
            <person name="Wang Z.W."/>
            <person name="Zhao X."/>
            <person name="Zhong W.Y."/>
            <person name="Ma X.K."/>
            <person name="Ma L."/>
            <person name="Huang J."/>
            <person name="Chen G.Z."/>
            <person name="Huang M.Z."/>
            <person name="Huang L."/>
            <person name="Peng D.H."/>
            <person name="Luo Y.B."/>
            <person name="Zou S.Q."/>
            <person name="Chen S.P."/>
            <person name="Lan S."/>
            <person name="Tsai W.C."/>
            <person name="Van de Peer Y."/>
            <person name="Liu Z.J."/>
        </authorList>
    </citation>
    <scope>NUCLEOTIDE SEQUENCE [LARGE SCALE GENOMIC DNA]</scope>
    <source>
        <strain evidence="6">Lor287</strain>
    </source>
</reference>
<comment type="pathway">
    <text evidence="1">Protein modification; protein ubiquitination.</text>
</comment>
<evidence type="ECO:0000256" key="3">
    <source>
        <dbReference type="PROSITE-ProRule" id="PRU00982"/>
    </source>
</evidence>
<comment type="similarity">
    <text evidence="3">Belongs to the NPH3 family.</text>
</comment>
<dbReference type="AlphaFoldDB" id="A0AAP0B1Q7"/>
<dbReference type="PROSITE" id="PS51649">
    <property type="entry name" value="NPH3"/>
    <property type="match status" value="1"/>
</dbReference>
<evidence type="ECO:0000259" key="5">
    <source>
        <dbReference type="PROSITE" id="PS51649"/>
    </source>
</evidence>
<dbReference type="PANTHER" id="PTHR32370">
    <property type="entry name" value="OS12G0117600 PROTEIN"/>
    <property type="match status" value="1"/>
</dbReference>
<dbReference type="InterPro" id="IPR043454">
    <property type="entry name" value="NPH3/RPT2-like"/>
</dbReference>
<dbReference type="Gene3D" id="3.30.710.10">
    <property type="entry name" value="Potassium Channel Kv1.1, Chain A"/>
    <property type="match status" value="1"/>
</dbReference>
<dbReference type="InterPro" id="IPR027356">
    <property type="entry name" value="NPH3_dom"/>
</dbReference>
<evidence type="ECO:0000259" key="4">
    <source>
        <dbReference type="PROSITE" id="PS50097"/>
    </source>
</evidence>
<evidence type="ECO:0000313" key="6">
    <source>
        <dbReference type="EMBL" id="KAK8923953.1"/>
    </source>
</evidence>
<feature type="domain" description="BTB" evidence="4">
    <location>
        <begin position="30"/>
        <end position="94"/>
    </location>
</feature>
<dbReference type="EMBL" id="JBBWWQ010000017">
    <property type="protein sequence ID" value="KAK8923953.1"/>
    <property type="molecule type" value="Genomic_DNA"/>
</dbReference>
<keyword evidence="2" id="KW-0833">Ubl conjugation pathway</keyword>
<feature type="domain" description="NPH3" evidence="5">
    <location>
        <begin position="206"/>
        <end position="467"/>
    </location>
</feature>
<organism evidence="6 7">
    <name type="scientific">Platanthera zijinensis</name>
    <dbReference type="NCBI Taxonomy" id="2320716"/>
    <lineage>
        <taxon>Eukaryota</taxon>
        <taxon>Viridiplantae</taxon>
        <taxon>Streptophyta</taxon>
        <taxon>Embryophyta</taxon>
        <taxon>Tracheophyta</taxon>
        <taxon>Spermatophyta</taxon>
        <taxon>Magnoliopsida</taxon>
        <taxon>Liliopsida</taxon>
        <taxon>Asparagales</taxon>
        <taxon>Orchidaceae</taxon>
        <taxon>Orchidoideae</taxon>
        <taxon>Orchideae</taxon>
        <taxon>Orchidinae</taxon>
        <taxon>Platanthera</taxon>
    </lineage>
</organism>
<accession>A0AAP0B1Q7</accession>
<keyword evidence="7" id="KW-1185">Reference proteome</keyword>
<evidence type="ECO:0000313" key="7">
    <source>
        <dbReference type="Proteomes" id="UP001418222"/>
    </source>
</evidence>
<evidence type="ECO:0000256" key="1">
    <source>
        <dbReference type="ARBA" id="ARBA00004906"/>
    </source>
</evidence>
<protein>
    <submittedName>
        <fullName evidence="6">BTB/POZ domain-containing protein</fullName>
    </submittedName>
</protein>
<dbReference type="SUPFAM" id="SSF54695">
    <property type="entry name" value="POZ domain"/>
    <property type="match status" value="1"/>
</dbReference>
<dbReference type="Pfam" id="PF03000">
    <property type="entry name" value="NPH3"/>
    <property type="match status" value="1"/>
</dbReference>
<dbReference type="PROSITE" id="PS50097">
    <property type="entry name" value="BTB"/>
    <property type="match status" value="1"/>
</dbReference>
<dbReference type="InterPro" id="IPR011333">
    <property type="entry name" value="SKP1/BTB/POZ_sf"/>
</dbReference>
<proteinExistence type="inferred from homology"/>
<comment type="caution">
    <text evidence="6">The sequence shown here is derived from an EMBL/GenBank/DDBJ whole genome shotgun (WGS) entry which is preliminary data.</text>
</comment>
<evidence type="ECO:0000256" key="2">
    <source>
        <dbReference type="ARBA" id="ARBA00022786"/>
    </source>
</evidence>
<dbReference type="Proteomes" id="UP001418222">
    <property type="component" value="Unassembled WGS sequence"/>
</dbReference>
<gene>
    <name evidence="6" type="ORF">KSP39_PZI019788</name>
</gene>
<dbReference type="InterPro" id="IPR000210">
    <property type="entry name" value="BTB/POZ_dom"/>
</dbReference>